<organism evidence="1 3">
    <name type="scientific">Ruania alba</name>
    <dbReference type="NCBI Taxonomy" id="648782"/>
    <lineage>
        <taxon>Bacteria</taxon>
        <taxon>Bacillati</taxon>
        <taxon>Actinomycetota</taxon>
        <taxon>Actinomycetes</taxon>
        <taxon>Micrococcales</taxon>
        <taxon>Ruaniaceae</taxon>
        <taxon>Ruania</taxon>
    </lineage>
</organism>
<keyword evidence="3" id="KW-1185">Reference proteome</keyword>
<proteinExistence type="predicted"/>
<dbReference type="InterPro" id="IPR006059">
    <property type="entry name" value="SBP"/>
</dbReference>
<dbReference type="SUPFAM" id="SSF53850">
    <property type="entry name" value="Periplasmic binding protein-like II"/>
    <property type="match status" value="1"/>
</dbReference>
<dbReference type="CDD" id="cd13585">
    <property type="entry name" value="PBP2_TMBP_like"/>
    <property type="match status" value="1"/>
</dbReference>
<reference evidence="3" key="2">
    <citation type="submission" date="2016-10" db="EMBL/GenBank/DDBJ databases">
        <authorList>
            <person name="Varghese N."/>
            <person name="Submissions S."/>
        </authorList>
    </citation>
    <scope>NUCLEOTIDE SEQUENCE [LARGE SCALE GENOMIC DNA]</scope>
    <source>
        <strain evidence="3">DSM 21368</strain>
    </source>
</reference>
<reference evidence="1" key="1">
    <citation type="submission" date="2016-10" db="EMBL/GenBank/DDBJ databases">
        <authorList>
            <person name="de Groot N.N."/>
        </authorList>
    </citation>
    <scope>NUCLEOTIDE SEQUENCE [LARGE SCALE GENOMIC DNA]</scope>
    <source>
        <strain evidence="1">DSM 21368</strain>
    </source>
</reference>
<name>A0A1H5B434_9MICO</name>
<dbReference type="EMBL" id="FNTX01000001">
    <property type="protein sequence ID" value="SED49479.1"/>
    <property type="molecule type" value="Genomic_DNA"/>
</dbReference>
<dbReference type="AlphaFoldDB" id="A0A1H5B434"/>
<dbReference type="EMBL" id="FNTX01000002">
    <property type="protein sequence ID" value="SEE60791.1"/>
    <property type="molecule type" value="Genomic_DNA"/>
</dbReference>
<dbReference type="Gene3D" id="3.40.190.10">
    <property type="entry name" value="Periplasmic binding protein-like II"/>
    <property type="match status" value="1"/>
</dbReference>
<dbReference type="InterPro" id="IPR050490">
    <property type="entry name" value="Bact_solute-bd_prot1"/>
</dbReference>
<protein>
    <submittedName>
        <fullName evidence="1">Multiple sugar transport system substrate-binding protein</fullName>
    </submittedName>
</protein>
<dbReference type="RefSeq" id="WP_089771129.1">
    <property type="nucleotide sequence ID" value="NZ_FNTX01000001.1"/>
</dbReference>
<dbReference type="InterPro" id="IPR006311">
    <property type="entry name" value="TAT_signal"/>
</dbReference>
<dbReference type="STRING" id="648782.SAMN04488554_0009"/>
<evidence type="ECO:0000313" key="1">
    <source>
        <dbReference type="EMBL" id="SED49479.1"/>
    </source>
</evidence>
<dbReference type="OrthoDB" id="7918484at2"/>
<dbReference type="Proteomes" id="UP000199220">
    <property type="component" value="Unassembled WGS sequence"/>
</dbReference>
<accession>A0A1H5B434</accession>
<evidence type="ECO:0000313" key="2">
    <source>
        <dbReference type="EMBL" id="SEE60791.1"/>
    </source>
</evidence>
<gene>
    <name evidence="1" type="ORF">SAMN04488554_0009</name>
    <name evidence="2" type="ORF">SAMN04488554_2130</name>
</gene>
<dbReference type="Pfam" id="PF01547">
    <property type="entry name" value="SBP_bac_1"/>
    <property type="match status" value="1"/>
</dbReference>
<dbReference type="PROSITE" id="PS51318">
    <property type="entry name" value="TAT"/>
    <property type="match status" value="1"/>
</dbReference>
<dbReference type="PANTHER" id="PTHR43649:SF12">
    <property type="entry name" value="DIACETYLCHITOBIOSE BINDING PROTEIN DASA"/>
    <property type="match status" value="1"/>
</dbReference>
<keyword evidence="1" id="KW-0762">Sugar transport</keyword>
<evidence type="ECO:0000313" key="3">
    <source>
        <dbReference type="Proteomes" id="UP000199220"/>
    </source>
</evidence>
<sequence length="427" mass="45296">MNTNPILNRRNFLVAGAGAAGGFLLASCAGGSAESGPDEITGAGWSDGLNDLVFGQIKTDFEAASGLTVTPQASVPFDDYQTRFRTLIAGGSPPDLMRLNDDFLREMSDKESILDIEPYLSESGVDTSDYFEGVLDFTALPNGRAGLAIGALPRVIYYNKTLFEEKGVPLPPTSWTSDGWTWEDFLETARALTEGDTWGACVVTDTAYENTWAVNNGGEGIFSADGRSFALAEPEGVEALQWAADLALVHEVAPPWAEVSGDDSEQQLFVGGRCAMLFSSMSVSSYFNENVTEFEWDIAPVPGNVNQFSESSMALMVIPTAAANPDGAWEFLKYVTGPEGGQAIAQNRVGVPLSRTAAEALEPGGAGPANIHLFTEAAKNNRSVHSTTATAAAVAIYRPALERALIGEITVEEALTGAREQVEAALA</sequence>
<dbReference type="PANTHER" id="PTHR43649">
    <property type="entry name" value="ARABINOSE-BINDING PROTEIN-RELATED"/>
    <property type="match status" value="1"/>
</dbReference>
<keyword evidence="1" id="KW-0813">Transport</keyword>